<evidence type="ECO:0000256" key="4">
    <source>
        <dbReference type="ARBA" id="ARBA00022859"/>
    </source>
</evidence>
<evidence type="ECO:0000256" key="2">
    <source>
        <dbReference type="ARBA" id="ARBA00022475"/>
    </source>
</evidence>
<keyword evidence="5" id="KW-1064">Adaptive immunity</keyword>
<keyword evidence="2" id="KW-1003">Cell membrane</keyword>
<evidence type="ECO:0000256" key="8">
    <source>
        <dbReference type="ARBA" id="ARBA00023170"/>
    </source>
</evidence>
<reference evidence="12" key="1">
    <citation type="submission" date="2023-09" db="UniProtKB">
        <authorList>
            <consortium name="Ensembl"/>
        </authorList>
    </citation>
    <scope>IDENTIFICATION</scope>
</reference>
<dbReference type="GO" id="GO:0002250">
    <property type="term" value="P:adaptive immune response"/>
    <property type="evidence" value="ECO:0007669"/>
    <property type="project" value="UniProtKB-KW"/>
</dbReference>
<dbReference type="PROSITE" id="PS50835">
    <property type="entry name" value="IG_LIKE"/>
    <property type="match status" value="1"/>
</dbReference>
<keyword evidence="8" id="KW-0675">Receptor</keyword>
<keyword evidence="7" id="KW-1015">Disulfide bond</keyword>
<keyword evidence="4" id="KW-0391">Immunity</keyword>
<dbReference type="PANTHER" id="PTHR19343">
    <property type="entry name" value="T CELL RECEPTOR ALPHA VARIABLE 1-2"/>
    <property type="match status" value="1"/>
</dbReference>
<proteinExistence type="predicted"/>
<dbReference type="InterPro" id="IPR036179">
    <property type="entry name" value="Ig-like_dom_sf"/>
</dbReference>
<evidence type="ECO:0000256" key="6">
    <source>
        <dbReference type="ARBA" id="ARBA00023136"/>
    </source>
</evidence>
<feature type="domain" description="Ig-like" evidence="11">
    <location>
        <begin position="41"/>
        <end position="143"/>
    </location>
</feature>
<dbReference type="InterPro" id="IPR007110">
    <property type="entry name" value="Ig-like_dom"/>
</dbReference>
<organism evidence="12">
    <name type="scientific">Castor canadensis</name>
    <name type="common">American beaver</name>
    <dbReference type="NCBI Taxonomy" id="51338"/>
    <lineage>
        <taxon>Eukaryota</taxon>
        <taxon>Metazoa</taxon>
        <taxon>Chordata</taxon>
        <taxon>Craniata</taxon>
        <taxon>Vertebrata</taxon>
        <taxon>Euteleostomi</taxon>
        <taxon>Mammalia</taxon>
        <taxon>Eutheria</taxon>
        <taxon>Euarchontoglires</taxon>
        <taxon>Glires</taxon>
        <taxon>Rodentia</taxon>
        <taxon>Castorimorpha</taxon>
        <taxon>Castoridae</taxon>
        <taxon>Castor</taxon>
    </lineage>
</organism>
<evidence type="ECO:0000256" key="3">
    <source>
        <dbReference type="ARBA" id="ARBA00022729"/>
    </source>
</evidence>
<dbReference type="PANTHER" id="PTHR19343:SF25">
    <property type="entry name" value="IG-LIKE DOMAIN-CONTAINING PROTEIN"/>
    <property type="match status" value="1"/>
</dbReference>
<keyword evidence="3" id="KW-0732">Signal</keyword>
<keyword evidence="9" id="KW-0393">Immunoglobulin domain</keyword>
<evidence type="ECO:0000313" key="12">
    <source>
        <dbReference type="Ensembl" id="ENSCCNP00000003128.1"/>
    </source>
</evidence>
<evidence type="ECO:0000256" key="5">
    <source>
        <dbReference type="ARBA" id="ARBA00023130"/>
    </source>
</evidence>
<dbReference type="Gene3D" id="2.60.40.10">
    <property type="entry name" value="Immunoglobulins"/>
    <property type="match status" value="1"/>
</dbReference>
<keyword evidence="10" id="KW-1279">T cell receptor</keyword>
<dbReference type="SUPFAM" id="SSF48726">
    <property type="entry name" value="Immunoglobulin"/>
    <property type="match status" value="1"/>
</dbReference>
<sequence length="143" mass="16340">MPIFFICTQKIRLVLLGDRNFGIRIALRAALRELALFLIIPTGSSVAQKVTQVLTAKFRRMGEEVSLDCSYETSRSAYYLFWYKQLPSGEMNFLISQHSGSGNARRGRYSVLFQKSVNRISLIISDLKLEDSAKYFCTLREAQ</sequence>
<dbReference type="GO" id="GO:0042605">
    <property type="term" value="F:peptide antigen binding"/>
    <property type="evidence" value="ECO:0007669"/>
    <property type="project" value="TreeGrafter"/>
</dbReference>
<comment type="subcellular location">
    <subcellularLocation>
        <location evidence="1">Cell membrane</location>
    </subcellularLocation>
</comment>
<dbReference type="GO" id="GO:0042101">
    <property type="term" value="C:T cell receptor complex"/>
    <property type="evidence" value="ECO:0007669"/>
    <property type="project" value="UniProtKB-KW"/>
</dbReference>
<dbReference type="SMART" id="SM00406">
    <property type="entry name" value="IGv"/>
    <property type="match status" value="1"/>
</dbReference>
<dbReference type="AlphaFoldDB" id="A0A8C0VYZ1"/>
<dbReference type="InterPro" id="IPR013106">
    <property type="entry name" value="Ig_V-set"/>
</dbReference>
<evidence type="ECO:0000256" key="1">
    <source>
        <dbReference type="ARBA" id="ARBA00004236"/>
    </source>
</evidence>
<evidence type="ECO:0000256" key="9">
    <source>
        <dbReference type="ARBA" id="ARBA00023319"/>
    </source>
</evidence>
<evidence type="ECO:0000259" key="11">
    <source>
        <dbReference type="PROSITE" id="PS50835"/>
    </source>
</evidence>
<accession>A0A8C0VYZ1</accession>
<name>A0A8C0VYZ1_CASCN</name>
<dbReference type="InterPro" id="IPR013783">
    <property type="entry name" value="Ig-like_fold"/>
</dbReference>
<evidence type="ECO:0000256" key="10">
    <source>
        <dbReference type="ARBA" id="ARBA00043266"/>
    </source>
</evidence>
<dbReference type="Pfam" id="PF07686">
    <property type="entry name" value="V-set"/>
    <property type="match status" value="1"/>
</dbReference>
<dbReference type="InterPro" id="IPR051006">
    <property type="entry name" value="TCR_variable_domain"/>
</dbReference>
<dbReference type="Ensembl" id="ENSCCNT00000004125.1">
    <property type="protein sequence ID" value="ENSCCNP00000003128.1"/>
    <property type="gene ID" value="ENSCCNG00000003378.1"/>
</dbReference>
<dbReference type="FunFam" id="2.60.40.10:FF:000878">
    <property type="entry name" value="T cell receptor alpha variable 38-1"/>
    <property type="match status" value="1"/>
</dbReference>
<evidence type="ECO:0000256" key="7">
    <source>
        <dbReference type="ARBA" id="ARBA00023157"/>
    </source>
</evidence>
<protein>
    <recommendedName>
        <fullName evidence="11">Ig-like domain-containing protein</fullName>
    </recommendedName>
</protein>
<keyword evidence="6" id="KW-0472">Membrane</keyword>